<accession>A0A3D5J3Q3</accession>
<gene>
    <name evidence="1" type="ORF">DGQ38_16965</name>
</gene>
<reference evidence="1 2" key="1">
    <citation type="journal article" date="2018" name="Nat. Biotechnol.">
        <title>A standardized bacterial taxonomy based on genome phylogeny substantially revises the tree of life.</title>
        <authorList>
            <person name="Parks D.H."/>
            <person name="Chuvochina M."/>
            <person name="Waite D.W."/>
            <person name="Rinke C."/>
            <person name="Skarshewski A."/>
            <person name="Chaumeil P.A."/>
            <person name="Hugenholtz P."/>
        </authorList>
    </citation>
    <scope>NUCLEOTIDE SEQUENCE [LARGE SCALE GENOMIC DNA]</scope>
    <source>
        <strain evidence="1">UBA9359</strain>
    </source>
</reference>
<name>A0A3D5J3Q3_9FLAO</name>
<evidence type="ECO:0000313" key="2">
    <source>
        <dbReference type="Proteomes" id="UP000264330"/>
    </source>
</evidence>
<sequence length="127" mass="14751">MNLIKFKDFQLIFTPSYIQMEIFHEGHFGVKDYEECLQMKLEAYGEKKIGILVKRINPEDKYSFDPMLLISGKKSIEAHANWVILVSDRYVDALNLKFVKILTSLYCLHFLEYNEALQIINSGSLPG</sequence>
<evidence type="ECO:0000313" key="1">
    <source>
        <dbReference type="EMBL" id="HCV82731.1"/>
    </source>
</evidence>
<dbReference type="EMBL" id="DPMF01000388">
    <property type="protein sequence ID" value="HCV82731.1"/>
    <property type="molecule type" value="Genomic_DNA"/>
</dbReference>
<proteinExistence type="predicted"/>
<organism evidence="1 2">
    <name type="scientific">Zunongwangia profunda</name>
    <dbReference type="NCBI Taxonomy" id="398743"/>
    <lineage>
        <taxon>Bacteria</taxon>
        <taxon>Pseudomonadati</taxon>
        <taxon>Bacteroidota</taxon>
        <taxon>Flavobacteriia</taxon>
        <taxon>Flavobacteriales</taxon>
        <taxon>Flavobacteriaceae</taxon>
        <taxon>Zunongwangia</taxon>
    </lineage>
</organism>
<comment type="caution">
    <text evidence="1">The sequence shown here is derived from an EMBL/GenBank/DDBJ whole genome shotgun (WGS) entry which is preliminary data.</text>
</comment>
<dbReference type="AlphaFoldDB" id="A0A3D5J3Q3"/>
<protein>
    <submittedName>
        <fullName evidence="1">Uncharacterized protein</fullName>
    </submittedName>
</protein>
<dbReference type="Proteomes" id="UP000264330">
    <property type="component" value="Unassembled WGS sequence"/>
</dbReference>